<evidence type="ECO:0000256" key="4">
    <source>
        <dbReference type="ARBA" id="ARBA00022763"/>
    </source>
</evidence>
<dbReference type="Proteomes" id="UP000198571">
    <property type="component" value="Unassembled WGS sequence"/>
</dbReference>
<evidence type="ECO:0000259" key="9">
    <source>
        <dbReference type="Pfam" id="PF01261"/>
    </source>
</evidence>
<dbReference type="SMART" id="SM00518">
    <property type="entry name" value="AP2Ec"/>
    <property type="match status" value="1"/>
</dbReference>
<dbReference type="FunFam" id="3.20.20.150:FF:000001">
    <property type="entry name" value="Probable endonuclease 4"/>
    <property type="match status" value="1"/>
</dbReference>
<sequence length="299" mass="32886">MLLGSHVSMSGKKMLLAASEEAASYGASTFMIYTGAPQNTRRKAIEDLNIEAGHEHMKAHGISNMVVHAPYIINIANTTKPETFKLGVDFLKSEIDRTEALGSKQIVLHPGAHVSAGAEKGISKIIEGLNEVLDPEQDVQISLETMAGKGSECGRSFEELAAIIDGVTHNHKLSVCFDTCHVHDSGYDIIDDLDGVLEEFDKIIGLDRIKVLHVNDSKNECGAKKDRHENIGFGHIGFEAIDRIIYHDVFSSVPKILETPYVGADKKNKKPPYKKEISMLKERQFNPSLKEELLGQPAE</sequence>
<dbReference type="RefSeq" id="WP_093047799.1">
    <property type="nucleotide sequence ID" value="NZ_FOGT01000003.1"/>
</dbReference>
<evidence type="ECO:0000313" key="11">
    <source>
        <dbReference type="Proteomes" id="UP000198571"/>
    </source>
</evidence>
<feature type="binding site" evidence="8">
    <location>
        <position position="68"/>
    </location>
    <ligand>
        <name>Zn(2+)</name>
        <dbReference type="ChEBI" id="CHEBI:29105"/>
        <label>1</label>
    </ligand>
</feature>
<evidence type="ECO:0000256" key="8">
    <source>
        <dbReference type="HAMAP-Rule" id="MF_00152"/>
    </source>
</evidence>
<evidence type="ECO:0000256" key="6">
    <source>
        <dbReference type="ARBA" id="ARBA00022833"/>
    </source>
</evidence>
<keyword evidence="5 8" id="KW-0378">Hydrolase</keyword>
<feature type="binding site" evidence="8">
    <location>
        <position position="213"/>
    </location>
    <ligand>
        <name>Zn(2+)</name>
        <dbReference type="ChEBI" id="CHEBI:29105"/>
        <label>2</label>
    </ligand>
</feature>
<dbReference type="InterPro" id="IPR018246">
    <property type="entry name" value="AP_endonuc_F2_Zn_BS"/>
</dbReference>
<dbReference type="SUPFAM" id="SSF51658">
    <property type="entry name" value="Xylose isomerase-like"/>
    <property type="match status" value="1"/>
</dbReference>
<name>A0A1H9RCM5_9BACI</name>
<keyword evidence="3 8" id="KW-0479">Metal-binding</keyword>
<feature type="binding site" evidence="8">
    <location>
        <position position="109"/>
    </location>
    <ligand>
        <name>Zn(2+)</name>
        <dbReference type="ChEBI" id="CHEBI:29105"/>
        <label>1</label>
    </ligand>
</feature>
<dbReference type="InterPro" id="IPR036237">
    <property type="entry name" value="Xyl_isomerase-like_sf"/>
</dbReference>
<feature type="binding site" evidence="8">
    <location>
        <position position="226"/>
    </location>
    <ligand>
        <name>Zn(2+)</name>
        <dbReference type="ChEBI" id="CHEBI:29105"/>
        <label>3</label>
    </ligand>
</feature>
<keyword evidence="4 8" id="KW-0227">DNA damage</keyword>
<gene>
    <name evidence="8" type="primary">nfo</name>
    <name evidence="10" type="ORF">SAMN05518684_10360</name>
</gene>
<dbReference type="Gene3D" id="3.20.20.150">
    <property type="entry name" value="Divalent-metal-dependent TIM barrel enzymes"/>
    <property type="match status" value="1"/>
</dbReference>
<dbReference type="GO" id="GO:0003906">
    <property type="term" value="F:DNA-(apurinic or apyrimidinic site) endonuclease activity"/>
    <property type="evidence" value="ECO:0007669"/>
    <property type="project" value="TreeGrafter"/>
</dbReference>
<evidence type="ECO:0000256" key="5">
    <source>
        <dbReference type="ARBA" id="ARBA00022801"/>
    </source>
</evidence>
<dbReference type="EC" id="3.1.21.2" evidence="8"/>
<evidence type="ECO:0000256" key="3">
    <source>
        <dbReference type="ARBA" id="ARBA00022723"/>
    </source>
</evidence>
<comment type="cofactor">
    <cofactor evidence="8">
        <name>Zn(2+)</name>
        <dbReference type="ChEBI" id="CHEBI:29105"/>
    </cofactor>
    <text evidence="8">Binds 3 Zn(2+) ions.</text>
</comment>
<dbReference type="GO" id="GO:0008081">
    <property type="term" value="F:phosphoric diester hydrolase activity"/>
    <property type="evidence" value="ECO:0007669"/>
    <property type="project" value="TreeGrafter"/>
</dbReference>
<dbReference type="HAMAP" id="MF_00152">
    <property type="entry name" value="Nfo"/>
    <property type="match status" value="1"/>
</dbReference>
<dbReference type="GO" id="GO:0008833">
    <property type="term" value="F:deoxyribonuclease IV (phage-T4-induced) activity"/>
    <property type="evidence" value="ECO:0007669"/>
    <property type="project" value="UniProtKB-UniRule"/>
</dbReference>
<dbReference type="PROSITE" id="PS00730">
    <property type="entry name" value="AP_NUCLEASE_F2_2"/>
    <property type="match status" value="1"/>
</dbReference>
<dbReference type="PANTHER" id="PTHR21445:SF0">
    <property type="entry name" value="APURINIC-APYRIMIDINIC ENDONUCLEASE"/>
    <property type="match status" value="1"/>
</dbReference>
<dbReference type="InterPro" id="IPR013022">
    <property type="entry name" value="Xyl_isomerase-like_TIM-brl"/>
</dbReference>
<reference evidence="11" key="1">
    <citation type="submission" date="2016-10" db="EMBL/GenBank/DDBJ databases">
        <authorList>
            <person name="Varghese N."/>
            <person name="Submissions S."/>
        </authorList>
    </citation>
    <scope>NUCLEOTIDE SEQUENCE [LARGE SCALE GENOMIC DNA]</scope>
    <source>
        <strain evidence="11">S9</strain>
    </source>
</reference>
<dbReference type="NCBIfam" id="NF002196">
    <property type="entry name" value="PRK01060.1-1"/>
    <property type="match status" value="1"/>
</dbReference>
<comment type="catalytic activity">
    <reaction evidence="8">
        <text>Endonucleolytic cleavage to 5'-phosphooligonucleotide end-products.</text>
        <dbReference type="EC" id="3.1.21.2"/>
    </reaction>
</comment>
<feature type="binding site" evidence="8">
    <location>
        <position position="228"/>
    </location>
    <ligand>
        <name>Zn(2+)</name>
        <dbReference type="ChEBI" id="CHEBI:29105"/>
        <label>3</label>
    </ligand>
</feature>
<comment type="function">
    <text evidence="8">Endonuclease IV plays a role in DNA repair. It cleaves phosphodiester bonds at apurinic or apyrimidinic (AP) sites, generating a 3'-hydroxyl group and a 5'-terminal sugar phosphate.</text>
</comment>
<keyword evidence="6 8" id="KW-0862">Zinc</keyword>
<dbReference type="GO" id="GO:0006284">
    <property type="term" value="P:base-excision repair"/>
    <property type="evidence" value="ECO:0007669"/>
    <property type="project" value="TreeGrafter"/>
</dbReference>
<evidence type="ECO:0000256" key="1">
    <source>
        <dbReference type="ARBA" id="ARBA00005340"/>
    </source>
</evidence>
<dbReference type="EMBL" id="FOGT01000003">
    <property type="protein sequence ID" value="SER69683.1"/>
    <property type="molecule type" value="Genomic_DNA"/>
</dbReference>
<keyword evidence="8" id="KW-0255">Endonuclease</keyword>
<dbReference type="NCBIfam" id="TIGR00587">
    <property type="entry name" value="nfo"/>
    <property type="match status" value="1"/>
</dbReference>
<dbReference type="PANTHER" id="PTHR21445">
    <property type="entry name" value="ENDONUCLEASE IV ENDODEOXYRIBONUCLEASE IV"/>
    <property type="match status" value="1"/>
</dbReference>
<dbReference type="GO" id="GO:0003677">
    <property type="term" value="F:DNA binding"/>
    <property type="evidence" value="ECO:0007669"/>
    <property type="project" value="InterPro"/>
</dbReference>
<keyword evidence="2 8" id="KW-0540">Nuclease</keyword>
<dbReference type="OrthoDB" id="9805666at2"/>
<protein>
    <recommendedName>
        <fullName evidence="8">Probable endonuclease 4</fullName>
        <ecNumber evidence="8">3.1.21.2</ecNumber>
    </recommendedName>
    <alternativeName>
        <fullName evidence="8">Endodeoxyribonuclease IV</fullName>
    </alternativeName>
    <alternativeName>
        <fullName evidence="8">Endonuclease IV</fullName>
    </alternativeName>
</protein>
<feature type="binding site" evidence="8">
    <location>
        <position position="144"/>
    </location>
    <ligand>
        <name>Zn(2+)</name>
        <dbReference type="ChEBI" id="CHEBI:29105"/>
        <label>1</label>
    </ligand>
</feature>
<keyword evidence="11" id="KW-1185">Reference proteome</keyword>
<comment type="similarity">
    <text evidence="1 8">Belongs to the AP endonuclease 2 family.</text>
</comment>
<feature type="binding site" evidence="8">
    <location>
        <position position="144"/>
    </location>
    <ligand>
        <name>Zn(2+)</name>
        <dbReference type="ChEBI" id="CHEBI:29105"/>
        <label>2</label>
    </ligand>
</feature>
<feature type="domain" description="Xylose isomerase-like TIM barrel" evidence="9">
    <location>
        <begin position="20"/>
        <end position="282"/>
    </location>
</feature>
<keyword evidence="7 8" id="KW-0234">DNA repair</keyword>
<evidence type="ECO:0000256" key="2">
    <source>
        <dbReference type="ARBA" id="ARBA00022722"/>
    </source>
</evidence>
<dbReference type="InterPro" id="IPR001719">
    <property type="entry name" value="AP_endonuc_2"/>
</dbReference>
<dbReference type="STRING" id="1601833.SAMN05518684_10360"/>
<dbReference type="PROSITE" id="PS00731">
    <property type="entry name" value="AP_NUCLEASE_F2_3"/>
    <property type="match status" value="1"/>
</dbReference>
<feature type="binding site" evidence="8">
    <location>
        <position position="178"/>
    </location>
    <ligand>
        <name>Zn(2+)</name>
        <dbReference type="ChEBI" id="CHEBI:29105"/>
        <label>2</label>
    </ligand>
</feature>
<dbReference type="PROSITE" id="PS51432">
    <property type="entry name" value="AP_NUCLEASE_F2_4"/>
    <property type="match status" value="1"/>
</dbReference>
<accession>A0A1H9RCM5</accession>
<evidence type="ECO:0000313" key="10">
    <source>
        <dbReference type="EMBL" id="SER69683.1"/>
    </source>
</evidence>
<dbReference type="CDD" id="cd00019">
    <property type="entry name" value="AP2Ec"/>
    <property type="match status" value="1"/>
</dbReference>
<dbReference type="PROSITE" id="PS00729">
    <property type="entry name" value="AP_NUCLEASE_F2_1"/>
    <property type="match status" value="1"/>
</dbReference>
<dbReference type="Pfam" id="PF01261">
    <property type="entry name" value="AP_endonuc_2"/>
    <property type="match status" value="1"/>
</dbReference>
<proteinExistence type="inferred from homology"/>
<feature type="binding site" evidence="8">
    <location>
        <position position="181"/>
    </location>
    <ligand>
        <name>Zn(2+)</name>
        <dbReference type="ChEBI" id="CHEBI:29105"/>
        <label>3</label>
    </ligand>
</feature>
<dbReference type="GO" id="GO:0008270">
    <property type="term" value="F:zinc ion binding"/>
    <property type="evidence" value="ECO:0007669"/>
    <property type="project" value="UniProtKB-UniRule"/>
</dbReference>
<evidence type="ECO:0000256" key="7">
    <source>
        <dbReference type="ARBA" id="ARBA00023204"/>
    </source>
</evidence>
<organism evidence="10 11">
    <name type="scientific">Salipaludibacillus aurantiacus</name>
    <dbReference type="NCBI Taxonomy" id="1601833"/>
    <lineage>
        <taxon>Bacteria</taxon>
        <taxon>Bacillati</taxon>
        <taxon>Bacillota</taxon>
        <taxon>Bacilli</taxon>
        <taxon>Bacillales</taxon>
        <taxon>Bacillaceae</taxon>
    </lineage>
</organism>
<feature type="binding site" evidence="8">
    <location>
        <position position="258"/>
    </location>
    <ligand>
        <name>Zn(2+)</name>
        <dbReference type="ChEBI" id="CHEBI:29105"/>
        <label>2</label>
    </ligand>
</feature>
<dbReference type="AlphaFoldDB" id="A0A1H9RCM5"/>